<dbReference type="EMBL" id="MZZM01000005">
    <property type="protein sequence ID" value="ORJ64199.1"/>
    <property type="molecule type" value="Genomic_DNA"/>
</dbReference>
<evidence type="ECO:0000313" key="2">
    <source>
        <dbReference type="Proteomes" id="UP000193040"/>
    </source>
</evidence>
<dbReference type="Proteomes" id="UP000193040">
    <property type="component" value="Unassembled WGS sequence"/>
</dbReference>
<sequence length="98" mass="11149">MSSGRRRSGASWTNRWAGLRNQAGQLQLQTRLRSMCRRATSAMRELGWAAVTRPLCHGYCRVTPPAQISPHSEQNYLANLGNPAYKTEKPLRAWPRRV</sequence>
<gene>
    <name evidence="1" type="ORF">B5M45_03120</name>
</gene>
<keyword evidence="2" id="KW-1185">Reference proteome</keyword>
<name>A0A1X0YGD9_MYCSI</name>
<proteinExistence type="predicted"/>
<dbReference type="AlphaFoldDB" id="A0A1X0YGD9"/>
<comment type="caution">
    <text evidence="1">The sequence shown here is derived from an EMBL/GenBank/DDBJ whole genome shotgun (WGS) entry which is preliminary data.</text>
</comment>
<organism evidence="1 2">
    <name type="scientific">Mycobacterium simiae</name>
    <name type="common">Mycobacterium habana</name>
    <dbReference type="NCBI Taxonomy" id="1784"/>
    <lineage>
        <taxon>Bacteria</taxon>
        <taxon>Bacillati</taxon>
        <taxon>Actinomycetota</taxon>
        <taxon>Actinomycetes</taxon>
        <taxon>Mycobacteriales</taxon>
        <taxon>Mycobacteriaceae</taxon>
        <taxon>Mycobacterium</taxon>
        <taxon>Mycobacterium simiae complex</taxon>
    </lineage>
</organism>
<evidence type="ECO:0000313" key="1">
    <source>
        <dbReference type="EMBL" id="ORJ64199.1"/>
    </source>
</evidence>
<accession>A0A1X0YGD9</accession>
<reference evidence="1 2" key="1">
    <citation type="submission" date="2017-03" db="EMBL/GenBank/DDBJ databases">
        <title>Genomic insights into Mycobacterium simiae human colonization.</title>
        <authorList>
            <person name="Steffani J.L."/>
            <person name="Brunck M.E."/>
            <person name="Cruz E."/>
            <person name="Montiel R."/>
            <person name="Barona F."/>
        </authorList>
    </citation>
    <scope>NUCLEOTIDE SEQUENCE [LARGE SCALE GENOMIC DNA]</scope>
    <source>
        <strain evidence="1 2">MsiGto</strain>
    </source>
</reference>
<protein>
    <submittedName>
        <fullName evidence="1">Uncharacterized protein</fullName>
    </submittedName>
</protein>